<dbReference type="PANTHER" id="PTHR43675">
    <property type="entry name" value="ARSENITE METHYLTRANSFERASE"/>
    <property type="match status" value="1"/>
</dbReference>
<comment type="catalytic activity">
    <reaction evidence="8">
        <text>arsenic triglutathione + 3 [thioredoxin]-dithiol + 3 S-adenosyl-L-methionine = trimethylarsine + 3 [thioredoxin]-disulfide + 3 glutathione + 3 S-adenosyl-L-homocysteine + 3 H(+)</text>
        <dbReference type="Rhea" id="RHEA:69432"/>
        <dbReference type="Rhea" id="RHEA-COMP:10698"/>
        <dbReference type="Rhea" id="RHEA-COMP:10700"/>
        <dbReference type="ChEBI" id="CHEBI:15378"/>
        <dbReference type="ChEBI" id="CHEBI:27130"/>
        <dbReference type="ChEBI" id="CHEBI:29950"/>
        <dbReference type="ChEBI" id="CHEBI:50058"/>
        <dbReference type="ChEBI" id="CHEBI:57856"/>
        <dbReference type="ChEBI" id="CHEBI:57925"/>
        <dbReference type="ChEBI" id="CHEBI:59789"/>
        <dbReference type="ChEBI" id="CHEBI:183640"/>
        <dbReference type="EC" id="2.1.1.137"/>
    </reaction>
</comment>
<reference evidence="10 11" key="1">
    <citation type="submission" date="2019-09" db="EMBL/GenBank/DDBJ databases">
        <title>Bird 10,000 Genomes (B10K) Project - Family phase.</title>
        <authorList>
            <person name="Zhang G."/>
        </authorList>
    </citation>
    <scope>NUCLEOTIDE SEQUENCE [LARGE SCALE GENOMIC DNA]</scope>
    <source>
        <strain evidence="10">B10K-MSB-01</strain>
    </source>
</reference>
<dbReference type="InterPro" id="IPR026669">
    <property type="entry name" value="Arsenite_MeTrfase-like"/>
</dbReference>
<comment type="catalytic activity">
    <reaction evidence="6">
        <text>arsenic triglutathione + [thioredoxin]-dithiol + S-adenosyl-L-methionine + 2 H2O = methylarsonous acid + [thioredoxin]-disulfide + 3 glutathione + S-adenosyl-L-homocysteine + H(+)</text>
        <dbReference type="Rhea" id="RHEA:69460"/>
        <dbReference type="Rhea" id="RHEA-COMP:10698"/>
        <dbReference type="Rhea" id="RHEA-COMP:10700"/>
        <dbReference type="ChEBI" id="CHEBI:15377"/>
        <dbReference type="ChEBI" id="CHEBI:15378"/>
        <dbReference type="ChEBI" id="CHEBI:17826"/>
        <dbReference type="ChEBI" id="CHEBI:29950"/>
        <dbReference type="ChEBI" id="CHEBI:50058"/>
        <dbReference type="ChEBI" id="CHEBI:57856"/>
        <dbReference type="ChEBI" id="CHEBI:57925"/>
        <dbReference type="ChEBI" id="CHEBI:59789"/>
        <dbReference type="ChEBI" id="CHEBI:183640"/>
        <dbReference type="EC" id="2.1.1.137"/>
    </reaction>
</comment>
<evidence type="ECO:0000313" key="11">
    <source>
        <dbReference type="Proteomes" id="UP000531559"/>
    </source>
</evidence>
<evidence type="ECO:0000256" key="7">
    <source>
        <dbReference type="ARBA" id="ARBA00047943"/>
    </source>
</evidence>
<dbReference type="PANTHER" id="PTHR43675:SF8">
    <property type="entry name" value="ARSENITE METHYLTRANSFERASE"/>
    <property type="match status" value="1"/>
</dbReference>
<evidence type="ECO:0000256" key="4">
    <source>
        <dbReference type="ARBA" id="ARBA00034521"/>
    </source>
</evidence>
<keyword evidence="1 10" id="KW-0808">Transferase</keyword>
<dbReference type="InterPro" id="IPR025714">
    <property type="entry name" value="Methyltranfer_dom"/>
</dbReference>
<dbReference type="GO" id="GO:0030791">
    <property type="term" value="F:arsenite methyltransferase activity"/>
    <property type="evidence" value="ECO:0007669"/>
    <property type="project" value="UniProtKB-EC"/>
</dbReference>
<feature type="non-terminal residue" evidence="10">
    <location>
        <position position="1"/>
    </location>
</feature>
<evidence type="ECO:0000256" key="8">
    <source>
        <dbReference type="ARBA" id="ARBA00048428"/>
    </source>
</evidence>
<dbReference type="OrthoDB" id="8300214at2759"/>
<feature type="domain" description="Methyltransferase" evidence="9">
    <location>
        <begin position="58"/>
        <end position="209"/>
    </location>
</feature>
<evidence type="ECO:0000256" key="3">
    <source>
        <dbReference type="ARBA" id="ARBA00034487"/>
    </source>
</evidence>
<protein>
    <recommendedName>
        <fullName evidence="5">Arsenite methyltransferase</fullName>
        <ecNumber evidence="4">2.1.1.137</ecNumber>
    </recommendedName>
</protein>
<dbReference type="SUPFAM" id="SSF53335">
    <property type="entry name" value="S-adenosyl-L-methionine-dependent methyltransferases"/>
    <property type="match status" value="1"/>
</dbReference>
<proteinExistence type="inferred from homology"/>
<evidence type="ECO:0000256" key="1">
    <source>
        <dbReference type="ARBA" id="ARBA00022679"/>
    </source>
</evidence>
<dbReference type="InterPro" id="IPR029063">
    <property type="entry name" value="SAM-dependent_MTases_sf"/>
</dbReference>
<dbReference type="GO" id="GO:0005829">
    <property type="term" value="C:cytosol"/>
    <property type="evidence" value="ECO:0007669"/>
    <property type="project" value="TreeGrafter"/>
</dbReference>
<keyword evidence="2" id="KW-0949">S-adenosyl-L-methionine</keyword>
<dbReference type="EMBL" id="VZSV01000148">
    <property type="protein sequence ID" value="NXA52845.1"/>
    <property type="molecule type" value="Genomic_DNA"/>
</dbReference>
<gene>
    <name evidence="10" type="primary">As3mt</name>
    <name evidence="10" type="ORF">NOTJUL_R13817</name>
</gene>
<accession>A0A7K7WHR5</accession>
<dbReference type="Gene3D" id="3.40.50.150">
    <property type="entry name" value="Vaccinia Virus protein VP39"/>
    <property type="match status" value="1"/>
</dbReference>
<dbReference type="Pfam" id="PF13847">
    <property type="entry name" value="Methyltransf_31"/>
    <property type="match status" value="1"/>
</dbReference>
<evidence type="ECO:0000256" key="5">
    <source>
        <dbReference type="ARBA" id="ARBA00034545"/>
    </source>
</evidence>
<evidence type="ECO:0000256" key="6">
    <source>
        <dbReference type="ARBA" id="ARBA00047941"/>
    </source>
</evidence>
<comment type="catalytic activity">
    <reaction evidence="7">
        <text>arsenic triglutathione + 2 [thioredoxin]-dithiol + 2 S-adenosyl-L-methionine + H2O = dimethylarsinous acid + 2 [thioredoxin]-disulfide + 3 glutathione + 2 S-adenosyl-L-homocysteine + 2 H(+)</text>
        <dbReference type="Rhea" id="RHEA:69464"/>
        <dbReference type="Rhea" id="RHEA-COMP:10698"/>
        <dbReference type="Rhea" id="RHEA-COMP:10700"/>
        <dbReference type="ChEBI" id="CHEBI:15377"/>
        <dbReference type="ChEBI" id="CHEBI:15378"/>
        <dbReference type="ChEBI" id="CHEBI:23808"/>
        <dbReference type="ChEBI" id="CHEBI:29950"/>
        <dbReference type="ChEBI" id="CHEBI:50058"/>
        <dbReference type="ChEBI" id="CHEBI:57856"/>
        <dbReference type="ChEBI" id="CHEBI:57925"/>
        <dbReference type="ChEBI" id="CHEBI:59789"/>
        <dbReference type="ChEBI" id="CHEBI:183640"/>
        <dbReference type="EC" id="2.1.1.137"/>
    </reaction>
</comment>
<dbReference type="GO" id="GO:0032259">
    <property type="term" value="P:methylation"/>
    <property type="evidence" value="ECO:0007669"/>
    <property type="project" value="UniProtKB-KW"/>
</dbReference>
<dbReference type="CDD" id="cd02440">
    <property type="entry name" value="AdoMet_MTases"/>
    <property type="match status" value="1"/>
</dbReference>
<dbReference type="EC" id="2.1.1.137" evidence="4"/>
<sequence>QDYYGKELQSSEDLKTAACVTPAQPLPQAAREALERVHEEVAARYYSCGLVLPECLASCRVLDLGSGSGRDCYVLSQLVGEKGHVTGIDMTKEQVEVAKKHLAYHMDKFGYRVPNVDFIWGFMEKLGDAGLANESYDVVISNCVVNLAPDKRAVLREAYRVLKPGGEMHFSDVYASGRLSEAARAHRLLWGECLAGALRWTELRSIARELGFSAPRLLSASPVAVHHPELRSVAGDCRFVSATCRLFKVPQGGRARLGRVIYSGGIAGHEQELVFDTNFTFKGGARGQAGQGEVVDVDADTAAILRSSRFAQHFSIQDGGADAGAALPGCC</sequence>
<keyword evidence="10" id="KW-0489">Methyltransferase</keyword>
<dbReference type="GO" id="GO:0018872">
    <property type="term" value="P:arsonoacetate metabolic process"/>
    <property type="evidence" value="ECO:0007669"/>
    <property type="project" value="TreeGrafter"/>
</dbReference>
<dbReference type="Proteomes" id="UP000531559">
    <property type="component" value="Unassembled WGS sequence"/>
</dbReference>
<keyword evidence="11" id="KW-1185">Reference proteome</keyword>
<evidence type="ECO:0000313" key="10">
    <source>
        <dbReference type="EMBL" id="NXA52845.1"/>
    </source>
</evidence>
<name>A0A7K7WHR5_9AVES</name>
<organism evidence="10 11">
    <name type="scientific">Nothocercus julius</name>
    <dbReference type="NCBI Taxonomy" id="2585813"/>
    <lineage>
        <taxon>Eukaryota</taxon>
        <taxon>Metazoa</taxon>
        <taxon>Chordata</taxon>
        <taxon>Craniata</taxon>
        <taxon>Vertebrata</taxon>
        <taxon>Euteleostomi</taxon>
        <taxon>Archelosauria</taxon>
        <taxon>Archosauria</taxon>
        <taxon>Dinosauria</taxon>
        <taxon>Saurischia</taxon>
        <taxon>Theropoda</taxon>
        <taxon>Coelurosauria</taxon>
        <taxon>Aves</taxon>
        <taxon>Palaeognathae</taxon>
        <taxon>Tinamiformes</taxon>
        <taxon>Tinamidae</taxon>
        <taxon>Nothocercus</taxon>
    </lineage>
</organism>
<dbReference type="AlphaFoldDB" id="A0A7K7WHR5"/>
<dbReference type="GO" id="GO:0009404">
    <property type="term" value="P:toxin metabolic process"/>
    <property type="evidence" value="ECO:0007669"/>
    <property type="project" value="TreeGrafter"/>
</dbReference>
<evidence type="ECO:0000259" key="9">
    <source>
        <dbReference type="Pfam" id="PF13847"/>
    </source>
</evidence>
<evidence type="ECO:0000256" key="2">
    <source>
        <dbReference type="ARBA" id="ARBA00022691"/>
    </source>
</evidence>
<comment type="caution">
    <text evidence="10">The sequence shown here is derived from an EMBL/GenBank/DDBJ whole genome shotgun (WGS) entry which is preliminary data.</text>
</comment>
<comment type="similarity">
    <text evidence="3">Belongs to the methyltransferase superfamily. Arsenite methyltransferase family.</text>
</comment>
<dbReference type="Gene3D" id="3.40.5.100">
    <property type="match status" value="1"/>
</dbReference>
<feature type="non-terminal residue" evidence="10">
    <location>
        <position position="331"/>
    </location>
</feature>